<proteinExistence type="predicted"/>
<dbReference type="EMBL" id="MN740384">
    <property type="protein sequence ID" value="QHU03608.1"/>
    <property type="molecule type" value="Genomic_DNA"/>
</dbReference>
<dbReference type="AlphaFoldDB" id="A0A6C0JII4"/>
<reference evidence="1" key="1">
    <citation type="journal article" date="2020" name="Nature">
        <title>Giant virus diversity and host interactions through global metagenomics.</title>
        <authorList>
            <person name="Schulz F."/>
            <person name="Roux S."/>
            <person name="Paez-Espino D."/>
            <person name="Jungbluth S."/>
            <person name="Walsh D.A."/>
            <person name="Denef V.J."/>
            <person name="McMahon K.D."/>
            <person name="Konstantinidis K.T."/>
            <person name="Eloe-Fadrosh E.A."/>
            <person name="Kyrpides N.C."/>
            <person name="Woyke T."/>
        </authorList>
    </citation>
    <scope>NUCLEOTIDE SEQUENCE</scope>
    <source>
        <strain evidence="1">GVMAG-M-3300027206-1</strain>
    </source>
</reference>
<organism evidence="1">
    <name type="scientific">viral metagenome</name>
    <dbReference type="NCBI Taxonomy" id="1070528"/>
    <lineage>
        <taxon>unclassified sequences</taxon>
        <taxon>metagenomes</taxon>
        <taxon>organismal metagenomes</taxon>
    </lineage>
</organism>
<sequence length="104" mass="12404">MAPYYPPNAHYSQMDVSDYDEDHIFAFIGKTGKRFYWLTRFLELDYLWYDKERKVVEMWGPYHAHVNNQSEHVIRCELDFFQPKLEKSSSISKDECVQATTAQA</sequence>
<evidence type="ECO:0000313" key="1">
    <source>
        <dbReference type="EMBL" id="QHU03608.1"/>
    </source>
</evidence>
<name>A0A6C0JII4_9ZZZZ</name>
<protein>
    <submittedName>
        <fullName evidence="1">Uncharacterized protein</fullName>
    </submittedName>
</protein>
<accession>A0A6C0JII4</accession>